<evidence type="ECO:0000256" key="1">
    <source>
        <dbReference type="ARBA" id="ARBA00009667"/>
    </source>
</evidence>
<dbReference type="GO" id="GO:0003949">
    <property type="term" value="F:1-(5-phosphoribosyl)-5-[(5-phosphoribosylamino)methylideneamino]imidazole-4-carboxamide isomerase activity"/>
    <property type="evidence" value="ECO:0007669"/>
    <property type="project" value="InterPro"/>
</dbReference>
<dbReference type="EMBL" id="QSFO01000005">
    <property type="protein sequence ID" value="RHA55228.1"/>
    <property type="molecule type" value="Genomic_DNA"/>
</dbReference>
<dbReference type="InterPro" id="IPR044524">
    <property type="entry name" value="Isoase_HisA-like"/>
</dbReference>
<evidence type="ECO:0000313" key="10">
    <source>
        <dbReference type="Proteomes" id="UP000284779"/>
    </source>
</evidence>
<evidence type="ECO:0000313" key="7">
    <source>
        <dbReference type="EMBL" id="RHA17744.1"/>
    </source>
</evidence>
<dbReference type="InterPro" id="IPR011858">
    <property type="entry name" value="His6/HISN3"/>
</dbReference>
<dbReference type="PANTHER" id="PTHR43090">
    <property type="entry name" value="1-(5-PHOSPHORIBOSYL)-5-[(5-PHOSPHORIBOSYLAMINO)METHYLIDENEAMINO] IMIDAZOLE-4-CARBOXAMIDE ISOMERASE"/>
    <property type="match status" value="1"/>
</dbReference>
<dbReference type="AlphaFoldDB" id="A0A413S1M0"/>
<dbReference type="CDD" id="cd04723">
    <property type="entry name" value="HisA_HisF"/>
    <property type="match status" value="1"/>
</dbReference>
<name>A0A413S1M0_9FIRM</name>
<evidence type="ECO:0000256" key="6">
    <source>
        <dbReference type="RuleBase" id="RU003657"/>
    </source>
</evidence>
<dbReference type="Proteomes" id="UP000284598">
    <property type="component" value="Unassembled WGS sequence"/>
</dbReference>
<dbReference type="InterPro" id="IPR006062">
    <property type="entry name" value="His_biosynth"/>
</dbReference>
<keyword evidence="10" id="KW-1185">Reference proteome</keyword>
<keyword evidence="4 8" id="KW-0413">Isomerase</keyword>
<dbReference type="EMBL" id="QSFD01000008">
    <property type="protein sequence ID" value="RHA17744.1"/>
    <property type="molecule type" value="Genomic_DNA"/>
</dbReference>
<dbReference type="Pfam" id="PF00977">
    <property type="entry name" value="His_biosynth"/>
    <property type="match status" value="1"/>
</dbReference>
<keyword evidence="2 6" id="KW-0028">Amino-acid biosynthesis</keyword>
<dbReference type="SUPFAM" id="SSF51366">
    <property type="entry name" value="Ribulose-phoshate binding barrel"/>
    <property type="match status" value="1"/>
</dbReference>
<dbReference type="InterPro" id="IPR013785">
    <property type="entry name" value="Aldolase_TIM"/>
</dbReference>
<accession>A0A413S1M0</accession>
<evidence type="ECO:0000256" key="4">
    <source>
        <dbReference type="ARBA" id="ARBA00023235"/>
    </source>
</evidence>
<protein>
    <submittedName>
        <fullName evidence="8">Phosphoribosylformimino-5-aminoimidazole carboxamide ribotide isomerase</fullName>
    </submittedName>
</protein>
<dbReference type="GO" id="GO:0000105">
    <property type="term" value="P:L-histidine biosynthetic process"/>
    <property type="evidence" value="ECO:0007669"/>
    <property type="project" value="UniProtKB-KW"/>
</dbReference>
<dbReference type="NCBIfam" id="TIGR02129">
    <property type="entry name" value="hisA_euk"/>
    <property type="match status" value="1"/>
</dbReference>
<evidence type="ECO:0000256" key="2">
    <source>
        <dbReference type="ARBA" id="ARBA00022605"/>
    </source>
</evidence>
<dbReference type="Proteomes" id="UP000284779">
    <property type="component" value="Unassembled WGS sequence"/>
</dbReference>
<evidence type="ECO:0000256" key="5">
    <source>
        <dbReference type="ARBA" id="ARBA00029440"/>
    </source>
</evidence>
<proteinExistence type="inferred from homology"/>
<reference evidence="9 10" key="1">
    <citation type="submission" date="2018-08" db="EMBL/GenBank/DDBJ databases">
        <title>A genome reference for cultivated species of the human gut microbiota.</title>
        <authorList>
            <person name="Zou Y."/>
            <person name="Xue W."/>
            <person name="Luo G."/>
        </authorList>
    </citation>
    <scope>NUCLEOTIDE SEQUENCE [LARGE SCALE GENOMIC DNA]</scope>
    <source>
        <strain evidence="8 9">AM43-2</strain>
        <strain evidence="7 10">AM44-11BH</strain>
    </source>
</reference>
<sequence length="258" mass="28445">MKFRPCIDIHNGKVKQLVGGSLKDKGNQADENFVSEKDAAYYANLYKKDGIKGGHIIILNAGGSEFFKKSKKQALAAIKAYPNGMQIGGGVTAINADDYIRAGATHVIVTSFVFKDGRVNYGNLKSLVKAVGKEHIVLDLSCRKKDGQYYIVTDRWQKFTDEVVNLETLKKLSEYCDEFLVHGVDVEGKSGGMEEELVEMLSKFTDIPITYAGGIGSKEQIEKFAEISKGNLDFTIGSALDLFGGKLSYDEIVEEYNK</sequence>
<comment type="similarity">
    <text evidence="1 6">Belongs to the HisA/HisF family.</text>
</comment>
<dbReference type="Gene3D" id="3.20.20.70">
    <property type="entry name" value="Aldolase class I"/>
    <property type="match status" value="1"/>
</dbReference>
<gene>
    <name evidence="8" type="primary">hisA</name>
    <name evidence="8" type="ORF">DW929_05650</name>
    <name evidence="7" type="ORF">DW944_08930</name>
</gene>
<evidence type="ECO:0000313" key="8">
    <source>
        <dbReference type="EMBL" id="RHA55228.1"/>
    </source>
</evidence>
<dbReference type="GO" id="GO:0000162">
    <property type="term" value="P:L-tryptophan biosynthetic process"/>
    <property type="evidence" value="ECO:0007669"/>
    <property type="project" value="TreeGrafter"/>
</dbReference>
<dbReference type="RefSeq" id="WP_117971042.1">
    <property type="nucleotide sequence ID" value="NZ_CAUBDO010000030.1"/>
</dbReference>
<keyword evidence="3 6" id="KW-0368">Histidine biosynthesis</keyword>
<evidence type="ECO:0000256" key="3">
    <source>
        <dbReference type="ARBA" id="ARBA00023102"/>
    </source>
</evidence>
<comment type="caution">
    <text evidence="8">The sequence shown here is derived from an EMBL/GenBank/DDBJ whole genome shotgun (WGS) entry which is preliminary data.</text>
</comment>
<dbReference type="PANTHER" id="PTHR43090:SF2">
    <property type="entry name" value="1-(5-PHOSPHORIBOSYL)-5-[(5-PHOSPHORIBOSYLAMINO)METHYLIDENEAMINO] IMIDAZOLE-4-CARBOXAMIDE ISOMERASE"/>
    <property type="match status" value="1"/>
</dbReference>
<organism evidence="8 9">
    <name type="scientific">Eubacterium ventriosum</name>
    <dbReference type="NCBI Taxonomy" id="39496"/>
    <lineage>
        <taxon>Bacteria</taxon>
        <taxon>Bacillati</taxon>
        <taxon>Bacillota</taxon>
        <taxon>Clostridia</taxon>
        <taxon>Eubacteriales</taxon>
        <taxon>Eubacteriaceae</taxon>
        <taxon>Eubacterium</taxon>
    </lineage>
</organism>
<dbReference type="InterPro" id="IPR011060">
    <property type="entry name" value="RibuloseP-bd_barrel"/>
</dbReference>
<evidence type="ECO:0000313" key="9">
    <source>
        <dbReference type="Proteomes" id="UP000284598"/>
    </source>
</evidence>
<comment type="pathway">
    <text evidence="5">Amino-acid biosynthesis.</text>
</comment>
<dbReference type="GO" id="GO:0005737">
    <property type="term" value="C:cytoplasm"/>
    <property type="evidence" value="ECO:0007669"/>
    <property type="project" value="TreeGrafter"/>
</dbReference>